<dbReference type="KEGG" id="bbig:BBBOND_0100640"/>
<name>A0A061D7P1_BABBI</name>
<evidence type="ECO:0000313" key="4">
    <source>
        <dbReference type="Proteomes" id="UP000033188"/>
    </source>
</evidence>
<dbReference type="GeneID" id="24562276"/>
<keyword evidence="4" id="KW-1185">Reference proteome</keyword>
<dbReference type="RefSeq" id="XP_012765921.1">
    <property type="nucleotide sequence ID" value="XM_012910467.1"/>
</dbReference>
<gene>
    <name evidence="3" type="ORF">BBBOND_0100640</name>
</gene>
<feature type="region of interest" description="Disordered" evidence="1">
    <location>
        <begin position="298"/>
        <end position="321"/>
    </location>
</feature>
<sequence>MSPACGLLLIFLTLQITDARRTLRDHGLAGSFRHGTSPWNARGSLGGAPNAPITAFVGPSGGRLESFNSRLRNSSNRLQPIKAISRTGVCVPEDVGLYGRTVVAYECLYSKDGRTQTGDEWEREQIEAANAQAPKKLKKPKKEKLSKSTDETAAEPYKRFIFPPPYNTTGMLLREGEPYLVLSTWLPGVDKDDIFVAIDYDSSNGYVPKRYARENLHQLHLTETAHKYYESIEGVPRGFEQHERSYNSTYNDLFNRVVENNEDMNHFAFYSKAKDRPPMIIINAPKNTVVKQFEFNTFGRKRDPNHPNRAKKSGLTGDPIPDRIQRAYRPFSYIDLRSVQCNMSDATLQIRAKLTHVPPPPDMKKIFQLSIGHGEVCPPRMFPVEQVHGWMYNWHHFPKYDLEYDMSKLQPPEPDPEMEACMEMPDDDPMTKREALRLMREYDEWNKKNL</sequence>
<dbReference type="AlphaFoldDB" id="A0A061D7P1"/>
<dbReference type="VEuPathDB" id="PiroplasmaDB:BBBOND_0100640"/>
<dbReference type="Proteomes" id="UP000033188">
    <property type="component" value="Chromosome 1"/>
</dbReference>
<evidence type="ECO:0000313" key="3">
    <source>
        <dbReference type="EMBL" id="CDR93735.1"/>
    </source>
</evidence>
<accession>A0A061D7P1</accession>
<keyword evidence="2" id="KW-0732">Signal</keyword>
<proteinExistence type="predicted"/>
<protein>
    <submittedName>
        <fullName evidence="3">Uncharacterized protein</fullName>
    </submittedName>
</protein>
<reference evidence="4" key="1">
    <citation type="journal article" date="2014" name="Nucleic Acids Res.">
        <title>The evolutionary dynamics of variant antigen genes in Babesia reveal a history of genomic innovation underlying host-parasite interaction.</title>
        <authorList>
            <person name="Jackson A.P."/>
            <person name="Otto T.D."/>
            <person name="Darby A."/>
            <person name="Ramaprasad A."/>
            <person name="Xia D."/>
            <person name="Echaide I.E."/>
            <person name="Farber M."/>
            <person name="Gahlot S."/>
            <person name="Gamble J."/>
            <person name="Gupta D."/>
            <person name="Gupta Y."/>
            <person name="Jackson L."/>
            <person name="Malandrin L."/>
            <person name="Malas T.B."/>
            <person name="Moussa E."/>
            <person name="Nair M."/>
            <person name="Reid A.J."/>
            <person name="Sanders M."/>
            <person name="Sharma J."/>
            <person name="Tracey A."/>
            <person name="Quail M.A."/>
            <person name="Weir W."/>
            <person name="Wastling J.M."/>
            <person name="Hall N."/>
            <person name="Willadsen P."/>
            <person name="Lingelbach K."/>
            <person name="Shiels B."/>
            <person name="Tait A."/>
            <person name="Berriman M."/>
            <person name="Allred D.R."/>
            <person name="Pain A."/>
        </authorList>
    </citation>
    <scope>NUCLEOTIDE SEQUENCE [LARGE SCALE GENOMIC DNA]</scope>
    <source>
        <strain evidence="4">Bond</strain>
    </source>
</reference>
<feature type="chain" id="PRO_5001595866" evidence="2">
    <location>
        <begin position="20"/>
        <end position="450"/>
    </location>
</feature>
<dbReference type="OrthoDB" id="360041at2759"/>
<organism evidence="3 4">
    <name type="scientific">Babesia bigemina</name>
    <dbReference type="NCBI Taxonomy" id="5866"/>
    <lineage>
        <taxon>Eukaryota</taxon>
        <taxon>Sar</taxon>
        <taxon>Alveolata</taxon>
        <taxon>Apicomplexa</taxon>
        <taxon>Aconoidasida</taxon>
        <taxon>Piroplasmida</taxon>
        <taxon>Babesiidae</taxon>
        <taxon>Babesia</taxon>
    </lineage>
</organism>
<feature type="signal peptide" evidence="2">
    <location>
        <begin position="1"/>
        <end position="19"/>
    </location>
</feature>
<dbReference type="OMA" id="QTGDEWE"/>
<evidence type="ECO:0000256" key="1">
    <source>
        <dbReference type="SAM" id="MobiDB-lite"/>
    </source>
</evidence>
<feature type="region of interest" description="Disordered" evidence="1">
    <location>
        <begin position="128"/>
        <end position="151"/>
    </location>
</feature>
<dbReference type="EMBL" id="LK391707">
    <property type="protein sequence ID" value="CDR93735.1"/>
    <property type="molecule type" value="Genomic_DNA"/>
</dbReference>
<evidence type="ECO:0000256" key="2">
    <source>
        <dbReference type="SAM" id="SignalP"/>
    </source>
</evidence>